<comment type="caution">
    <text evidence="4">The sequence shown here is derived from an EMBL/GenBank/DDBJ whole genome shotgun (WGS) entry which is preliminary data.</text>
</comment>
<name>A0A1S2QK58_9ACTN</name>
<keyword evidence="5" id="KW-1185">Reference proteome</keyword>
<evidence type="ECO:0000259" key="3">
    <source>
        <dbReference type="Pfam" id="PF08541"/>
    </source>
</evidence>
<dbReference type="PANTHER" id="PTHR34069">
    <property type="entry name" value="3-OXOACYL-[ACYL-CARRIER-PROTEIN] SYNTHASE 3"/>
    <property type="match status" value="1"/>
</dbReference>
<dbReference type="AlphaFoldDB" id="A0A1S2QK58"/>
<accession>A0A1S2QK58</accession>
<protein>
    <submittedName>
        <fullName evidence="4">3-oxoacyl-ACP synthase</fullName>
    </submittedName>
</protein>
<sequence length="339" mass="36075">MSFGISALGYELGEEIPVLDVAAEYTNDMERVHTYASRYMHRAAPGVGLTDLSYDAVRKALDGAGLDGRQIDLLVLAVTDITEYLYWDAAASLLHRLGADGAEAVLLTQACSSGVAGFDLVAGKFATHPEYRTAVVVAASRVAEPYWNRLETGAGCFSDGAVAAVVQRGHDALRWRAGEITTDGTHVDFFRLEAGGAAAPFGTPEAAAAPRRVGGIENVKEYFANDPEKISAFGTHAREQYRLVVERACKRTGIGFTDLARLLLPFDNQPAMSGLVDALGFPPERTNLALAADFGHLGAADPLFALARETEAGTLRRGDHVALAAVGRGMSWACALFEA</sequence>
<dbReference type="SUPFAM" id="SSF53901">
    <property type="entry name" value="Thiolase-like"/>
    <property type="match status" value="1"/>
</dbReference>
<dbReference type="Proteomes" id="UP000179642">
    <property type="component" value="Unassembled WGS sequence"/>
</dbReference>
<evidence type="ECO:0000313" key="4">
    <source>
        <dbReference type="EMBL" id="OIK05981.1"/>
    </source>
</evidence>
<evidence type="ECO:0000313" key="5">
    <source>
        <dbReference type="Proteomes" id="UP000179642"/>
    </source>
</evidence>
<dbReference type="InterPro" id="IPR016039">
    <property type="entry name" value="Thiolase-like"/>
</dbReference>
<keyword evidence="2" id="KW-0012">Acyltransferase</keyword>
<evidence type="ECO:0000256" key="1">
    <source>
        <dbReference type="ARBA" id="ARBA00022679"/>
    </source>
</evidence>
<dbReference type="Gene3D" id="3.40.47.10">
    <property type="match status" value="2"/>
</dbReference>
<dbReference type="Pfam" id="PF08541">
    <property type="entry name" value="ACP_syn_III_C"/>
    <property type="match status" value="1"/>
</dbReference>
<keyword evidence="1" id="KW-0808">Transferase</keyword>
<dbReference type="RefSeq" id="WP_071380403.1">
    <property type="nucleotide sequence ID" value="NZ_MLYO01000017.1"/>
</dbReference>
<dbReference type="InterPro" id="IPR013747">
    <property type="entry name" value="ACP_syn_III_C"/>
</dbReference>
<dbReference type="OrthoDB" id="6637632at2"/>
<feature type="domain" description="Beta-ketoacyl-[acyl-carrier-protein] synthase III C-terminal" evidence="3">
    <location>
        <begin position="250"/>
        <end position="338"/>
    </location>
</feature>
<evidence type="ECO:0000256" key="2">
    <source>
        <dbReference type="ARBA" id="ARBA00023315"/>
    </source>
</evidence>
<dbReference type="GO" id="GO:0044550">
    <property type="term" value="P:secondary metabolite biosynthetic process"/>
    <property type="evidence" value="ECO:0007669"/>
    <property type="project" value="TreeGrafter"/>
</dbReference>
<dbReference type="PANTHER" id="PTHR34069:SF2">
    <property type="entry name" value="BETA-KETOACYL-[ACYL-CARRIER-PROTEIN] SYNTHASE III"/>
    <property type="match status" value="1"/>
</dbReference>
<gene>
    <name evidence="4" type="ORF">BIV23_09790</name>
</gene>
<dbReference type="EMBL" id="MLYO01000017">
    <property type="protein sequence ID" value="OIK05981.1"/>
    <property type="molecule type" value="Genomic_DNA"/>
</dbReference>
<dbReference type="GO" id="GO:0016747">
    <property type="term" value="F:acyltransferase activity, transferring groups other than amino-acyl groups"/>
    <property type="evidence" value="ECO:0007669"/>
    <property type="project" value="UniProtKB-ARBA"/>
</dbReference>
<organism evidence="4 5">
    <name type="scientific">Streptomyces monashensis</name>
    <dbReference type="NCBI Taxonomy" id="1678012"/>
    <lineage>
        <taxon>Bacteria</taxon>
        <taxon>Bacillati</taxon>
        <taxon>Actinomycetota</taxon>
        <taxon>Actinomycetes</taxon>
        <taxon>Kitasatosporales</taxon>
        <taxon>Streptomycetaceae</taxon>
        <taxon>Streptomyces</taxon>
    </lineage>
</organism>
<proteinExistence type="predicted"/>
<reference evidence="4 5" key="1">
    <citation type="submission" date="2016-10" db="EMBL/GenBank/DDBJ databases">
        <title>Genome sequence of Streptomyces sp. MUSC 1.</title>
        <authorList>
            <person name="Lee L.-H."/>
            <person name="Ser H.-L."/>
            <person name="Law J.W.-F."/>
        </authorList>
    </citation>
    <scope>NUCLEOTIDE SEQUENCE [LARGE SCALE GENOMIC DNA]</scope>
    <source>
        <strain evidence="4 5">MUSC 1</strain>
    </source>
</reference>